<feature type="chain" id="PRO_5009212151" evidence="1">
    <location>
        <begin position="35"/>
        <end position="315"/>
    </location>
</feature>
<evidence type="ECO:0000256" key="1">
    <source>
        <dbReference type="SAM" id="SignalP"/>
    </source>
</evidence>
<reference evidence="3" key="1">
    <citation type="submission" date="2016-07" db="EMBL/GenBank/DDBJ databases">
        <authorList>
            <person name="Florea S."/>
            <person name="Webb J.S."/>
            <person name="Jaromczyk J."/>
            <person name="Schardl C.L."/>
        </authorList>
    </citation>
    <scope>NUCLEOTIDE SEQUENCE [LARGE SCALE GENOMIC DNA]</scope>
    <source>
        <strain evidence="3">KCTC 42131</strain>
    </source>
</reference>
<protein>
    <submittedName>
        <fullName evidence="2">Uncharacterized protein</fullName>
    </submittedName>
</protein>
<dbReference type="STRING" id="1524254.PHACT_08955"/>
<evidence type="ECO:0000313" key="3">
    <source>
        <dbReference type="Proteomes" id="UP000175669"/>
    </source>
</evidence>
<evidence type="ECO:0000313" key="2">
    <source>
        <dbReference type="EMBL" id="OFE13248.1"/>
    </source>
</evidence>
<name>A0A1E8CLE7_9GAMM</name>
<dbReference type="EMBL" id="MASR01000001">
    <property type="protein sequence ID" value="OFE13248.1"/>
    <property type="molecule type" value="Genomic_DNA"/>
</dbReference>
<dbReference type="AlphaFoldDB" id="A0A1E8CLE7"/>
<accession>A0A1E8CLE7</accession>
<keyword evidence="1" id="KW-0732">Signal</keyword>
<gene>
    <name evidence="2" type="ORF">PHACT_08955</name>
</gene>
<organism evidence="2 3">
    <name type="scientific">Pseudohongiella acticola</name>
    <dbReference type="NCBI Taxonomy" id="1524254"/>
    <lineage>
        <taxon>Bacteria</taxon>
        <taxon>Pseudomonadati</taxon>
        <taxon>Pseudomonadota</taxon>
        <taxon>Gammaproteobacteria</taxon>
        <taxon>Pseudomonadales</taxon>
        <taxon>Pseudohongiellaceae</taxon>
        <taxon>Pseudohongiella</taxon>
    </lineage>
</organism>
<feature type="signal peptide" evidence="1">
    <location>
        <begin position="1"/>
        <end position="34"/>
    </location>
</feature>
<comment type="caution">
    <text evidence="2">The sequence shown here is derived from an EMBL/GenBank/DDBJ whole genome shotgun (WGS) entry which is preliminary data.</text>
</comment>
<sequence>MDMLRSLAPLTSAKLFFKLATFMTAALAISAVSADTEFTDNIPIDLARALLSGAGTAMEIRIYSDIPDGFPEFMLPDGATVLGSVDQGRNRQVILGSEGDGQQQLAELIDSLQQNDFLLLSPMGATTPRTGFVSATPQNLGIPSQLCHDTQGLLYLRQHTEADRTFINLTSLPGTSRGNFSCAGLAAQASNRGSPAFLNASRGGGSLQNSMPRLVLPDEATTQSPSMPLFLSGSPQQAESRIGFSVAWPLSEAYEFFAGQLTEQDWILDGETIGDRVALGAWTREENTQMLLGTLRLVSGEADGYEAVFEVSVLE</sequence>
<proteinExistence type="predicted"/>
<keyword evidence="3" id="KW-1185">Reference proteome</keyword>
<dbReference type="Proteomes" id="UP000175669">
    <property type="component" value="Unassembled WGS sequence"/>
</dbReference>